<evidence type="ECO:0000313" key="1">
    <source>
        <dbReference type="EMBL" id="KYB29844.1"/>
    </source>
</evidence>
<dbReference type="InterPro" id="IPR005312">
    <property type="entry name" value="DUF1759"/>
</dbReference>
<dbReference type="Proteomes" id="UP000007266">
    <property type="component" value="Linkage group 1"/>
</dbReference>
<keyword evidence="2" id="KW-1185">Reference proteome</keyword>
<dbReference type="EMBL" id="KQ971307">
    <property type="protein sequence ID" value="KYB29844.1"/>
    <property type="molecule type" value="Genomic_DNA"/>
</dbReference>
<name>A0A139WPH5_TRICA</name>
<dbReference type="Pfam" id="PF03564">
    <property type="entry name" value="DUF1759"/>
    <property type="match status" value="1"/>
</dbReference>
<evidence type="ECO:0000313" key="2">
    <source>
        <dbReference type="Proteomes" id="UP000007266"/>
    </source>
</evidence>
<proteinExistence type="predicted"/>
<accession>A0A139WPH5</accession>
<sequence length="83" mass="9835">MCVQYLFSCLSGEPLNLIKGLQLTAENYPIAYKAWTDHYENKWELSYHYWSNIQMLPKLKTQSALELRELLDNFNENRSALYA</sequence>
<reference evidence="1 2" key="1">
    <citation type="journal article" date="2008" name="Nature">
        <title>The genome of the model beetle and pest Tribolium castaneum.</title>
        <authorList>
            <consortium name="Tribolium Genome Sequencing Consortium"/>
            <person name="Richards S."/>
            <person name="Gibbs R.A."/>
            <person name="Weinstock G.M."/>
            <person name="Brown S.J."/>
            <person name="Denell R."/>
            <person name="Beeman R.W."/>
            <person name="Gibbs R."/>
            <person name="Beeman R.W."/>
            <person name="Brown S.J."/>
            <person name="Bucher G."/>
            <person name="Friedrich M."/>
            <person name="Grimmelikhuijzen C.J."/>
            <person name="Klingler M."/>
            <person name="Lorenzen M."/>
            <person name="Richards S."/>
            <person name="Roth S."/>
            <person name="Schroder R."/>
            <person name="Tautz D."/>
            <person name="Zdobnov E.M."/>
            <person name="Muzny D."/>
            <person name="Gibbs R.A."/>
            <person name="Weinstock G.M."/>
            <person name="Attaway T."/>
            <person name="Bell S."/>
            <person name="Buhay C.J."/>
            <person name="Chandrabose M.N."/>
            <person name="Chavez D."/>
            <person name="Clerk-Blankenburg K.P."/>
            <person name="Cree A."/>
            <person name="Dao M."/>
            <person name="Davis C."/>
            <person name="Chacko J."/>
            <person name="Dinh H."/>
            <person name="Dugan-Rocha S."/>
            <person name="Fowler G."/>
            <person name="Garner T.T."/>
            <person name="Garnes J."/>
            <person name="Gnirke A."/>
            <person name="Hawes A."/>
            <person name="Hernandez J."/>
            <person name="Hines S."/>
            <person name="Holder M."/>
            <person name="Hume J."/>
            <person name="Jhangiani S.N."/>
            <person name="Joshi V."/>
            <person name="Khan Z.M."/>
            <person name="Jackson L."/>
            <person name="Kovar C."/>
            <person name="Kowis A."/>
            <person name="Lee S."/>
            <person name="Lewis L.R."/>
            <person name="Margolis J."/>
            <person name="Morgan M."/>
            <person name="Nazareth L.V."/>
            <person name="Nguyen N."/>
            <person name="Okwuonu G."/>
            <person name="Parker D."/>
            <person name="Richards S."/>
            <person name="Ruiz S.J."/>
            <person name="Santibanez J."/>
            <person name="Savard J."/>
            <person name="Scherer S.E."/>
            <person name="Schneider B."/>
            <person name="Sodergren E."/>
            <person name="Tautz D."/>
            <person name="Vattahil S."/>
            <person name="Villasana D."/>
            <person name="White C.S."/>
            <person name="Wright R."/>
            <person name="Park Y."/>
            <person name="Beeman R.W."/>
            <person name="Lord J."/>
            <person name="Oppert B."/>
            <person name="Lorenzen M."/>
            <person name="Brown S."/>
            <person name="Wang L."/>
            <person name="Savard J."/>
            <person name="Tautz D."/>
            <person name="Richards S."/>
            <person name="Weinstock G."/>
            <person name="Gibbs R.A."/>
            <person name="Liu Y."/>
            <person name="Worley K."/>
            <person name="Weinstock G."/>
            <person name="Elsik C.G."/>
            <person name="Reese J.T."/>
            <person name="Elhaik E."/>
            <person name="Landan G."/>
            <person name="Graur D."/>
            <person name="Arensburger P."/>
            <person name="Atkinson P."/>
            <person name="Beeman R.W."/>
            <person name="Beidler J."/>
            <person name="Brown S.J."/>
            <person name="Demuth J.P."/>
            <person name="Drury D.W."/>
            <person name="Du Y.Z."/>
            <person name="Fujiwara H."/>
            <person name="Lorenzen M."/>
            <person name="Maselli V."/>
            <person name="Osanai M."/>
            <person name="Park Y."/>
            <person name="Robertson H.M."/>
            <person name="Tu Z."/>
            <person name="Wang J.J."/>
            <person name="Wang S."/>
            <person name="Richards S."/>
            <person name="Song H."/>
            <person name="Zhang L."/>
            <person name="Sodergren E."/>
            <person name="Werner D."/>
            <person name="Stanke M."/>
            <person name="Morgenstern B."/>
            <person name="Solovyev V."/>
            <person name="Kosarev P."/>
            <person name="Brown G."/>
            <person name="Chen H.C."/>
            <person name="Ermolaeva O."/>
            <person name="Hlavina W."/>
            <person name="Kapustin Y."/>
            <person name="Kiryutin B."/>
            <person name="Kitts P."/>
            <person name="Maglott D."/>
            <person name="Pruitt K."/>
            <person name="Sapojnikov V."/>
            <person name="Souvorov A."/>
            <person name="Mackey A.J."/>
            <person name="Waterhouse R.M."/>
            <person name="Wyder S."/>
            <person name="Zdobnov E.M."/>
            <person name="Zdobnov E.M."/>
            <person name="Wyder S."/>
            <person name="Kriventseva E.V."/>
            <person name="Kadowaki T."/>
            <person name="Bork P."/>
            <person name="Aranda M."/>
            <person name="Bao R."/>
            <person name="Beermann A."/>
            <person name="Berns N."/>
            <person name="Bolognesi R."/>
            <person name="Bonneton F."/>
            <person name="Bopp D."/>
            <person name="Brown S.J."/>
            <person name="Bucher G."/>
            <person name="Butts T."/>
            <person name="Chaumot A."/>
            <person name="Denell R.E."/>
            <person name="Ferrier D.E."/>
            <person name="Friedrich M."/>
            <person name="Gordon C.M."/>
            <person name="Jindra M."/>
            <person name="Klingler M."/>
            <person name="Lan Q."/>
            <person name="Lattorff H.M."/>
            <person name="Laudet V."/>
            <person name="von Levetsow C."/>
            <person name="Liu Z."/>
            <person name="Lutz R."/>
            <person name="Lynch J.A."/>
            <person name="da Fonseca R.N."/>
            <person name="Posnien N."/>
            <person name="Reuter R."/>
            <person name="Roth S."/>
            <person name="Savard J."/>
            <person name="Schinko J.B."/>
            <person name="Schmitt C."/>
            <person name="Schoppmeier M."/>
            <person name="Schroder R."/>
            <person name="Shippy T.D."/>
            <person name="Simonnet F."/>
            <person name="Marques-Souza H."/>
            <person name="Tautz D."/>
            <person name="Tomoyasu Y."/>
            <person name="Trauner J."/>
            <person name="Van der Zee M."/>
            <person name="Vervoort M."/>
            <person name="Wittkopp N."/>
            <person name="Wimmer E.A."/>
            <person name="Yang X."/>
            <person name="Jones A.K."/>
            <person name="Sattelle D.B."/>
            <person name="Ebert P.R."/>
            <person name="Nelson D."/>
            <person name="Scott J.G."/>
            <person name="Beeman R.W."/>
            <person name="Muthukrishnan S."/>
            <person name="Kramer K.J."/>
            <person name="Arakane Y."/>
            <person name="Beeman R.W."/>
            <person name="Zhu Q."/>
            <person name="Hogenkamp D."/>
            <person name="Dixit R."/>
            <person name="Oppert B."/>
            <person name="Jiang H."/>
            <person name="Zou Z."/>
            <person name="Marshall J."/>
            <person name="Elpidina E."/>
            <person name="Vinokurov K."/>
            <person name="Oppert C."/>
            <person name="Zou Z."/>
            <person name="Evans J."/>
            <person name="Lu Z."/>
            <person name="Zhao P."/>
            <person name="Sumathipala N."/>
            <person name="Altincicek B."/>
            <person name="Vilcinskas A."/>
            <person name="Williams M."/>
            <person name="Hultmark D."/>
            <person name="Hetru C."/>
            <person name="Jiang H."/>
            <person name="Grimmelikhuijzen C.J."/>
            <person name="Hauser F."/>
            <person name="Cazzamali G."/>
            <person name="Williamson M."/>
            <person name="Park Y."/>
            <person name="Li B."/>
            <person name="Tanaka Y."/>
            <person name="Predel R."/>
            <person name="Neupert S."/>
            <person name="Schachtner J."/>
            <person name="Verleyen P."/>
            <person name="Raible F."/>
            <person name="Bork P."/>
            <person name="Friedrich M."/>
            <person name="Walden K.K."/>
            <person name="Robertson H.M."/>
            <person name="Angeli S."/>
            <person name="Foret S."/>
            <person name="Bucher G."/>
            <person name="Schuetz S."/>
            <person name="Maleszka R."/>
            <person name="Wimmer E.A."/>
            <person name="Beeman R.W."/>
            <person name="Lorenzen M."/>
            <person name="Tomoyasu Y."/>
            <person name="Miller S.C."/>
            <person name="Grossmann D."/>
            <person name="Bucher G."/>
        </authorList>
    </citation>
    <scope>NUCLEOTIDE SEQUENCE [LARGE SCALE GENOMIC DNA]</scope>
    <source>
        <strain evidence="1 2">Georgia GA2</strain>
    </source>
</reference>
<protein>
    <submittedName>
        <fullName evidence="1">Uncharacterized protein</fullName>
    </submittedName>
</protein>
<reference evidence="1 2" key="2">
    <citation type="journal article" date="2010" name="Nucleic Acids Res.">
        <title>BeetleBase in 2010: revisions to provide comprehensive genomic information for Tribolium castaneum.</title>
        <authorList>
            <person name="Kim H.S."/>
            <person name="Murphy T."/>
            <person name="Xia J."/>
            <person name="Caragea D."/>
            <person name="Park Y."/>
            <person name="Beeman R.W."/>
            <person name="Lorenzen M.D."/>
            <person name="Butcher S."/>
            <person name="Manak J.R."/>
            <person name="Brown S.J."/>
        </authorList>
    </citation>
    <scope>GENOME REANNOTATION</scope>
    <source>
        <strain evidence="1 2">Georgia GA2</strain>
    </source>
</reference>
<gene>
    <name evidence="1" type="primary">AUGUSTUS-3.0.2_31584</name>
    <name evidence="1" type="ORF">TcasGA2_TC031584</name>
</gene>
<organism evidence="1 2">
    <name type="scientific">Tribolium castaneum</name>
    <name type="common">Red flour beetle</name>
    <dbReference type="NCBI Taxonomy" id="7070"/>
    <lineage>
        <taxon>Eukaryota</taxon>
        <taxon>Metazoa</taxon>
        <taxon>Ecdysozoa</taxon>
        <taxon>Arthropoda</taxon>
        <taxon>Hexapoda</taxon>
        <taxon>Insecta</taxon>
        <taxon>Pterygota</taxon>
        <taxon>Neoptera</taxon>
        <taxon>Endopterygota</taxon>
        <taxon>Coleoptera</taxon>
        <taxon>Polyphaga</taxon>
        <taxon>Cucujiformia</taxon>
        <taxon>Tenebrionidae</taxon>
        <taxon>Tenebrionidae incertae sedis</taxon>
        <taxon>Tribolium</taxon>
    </lineage>
</organism>
<dbReference type="AlphaFoldDB" id="A0A139WPH5"/>
<dbReference type="InParanoid" id="A0A139WPH5"/>